<keyword evidence="1" id="KW-1133">Transmembrane helix</keyword>
<feature type="transmembrane region" description="Helical" evidence="1">
    <location>
        <begin position="58"/>
        <end position="79"/>
    </location>
</feature>
<keyword evidence="1" id="KW-0472">Membrane</keyword>
<keyword evidence="2" id="KW-0645">Protease</keyword>
<dbReference type="Pfam" id="PF13715">
    <property type="entry name" value="CarbopepD_reg_2"/>
    <property type="match status" value="1"/>
</dbReference>
<dbReference type="SUPFAM" id="SSF49464">
    <property type="entry name" value="Carboxypeptidase regulatory domain-like"/>
    <property type="match status" value="1"/>
</dbReference>
<sequence>MRILCIKIKKFQRLLSATIKIWGLCQQCVDNRIKLFFNFSFTGEELYLSMPIPKNRQWLSIGAILPLFLLLLAGLQPAWGQVKLTGMVVDADTKTGLPAATIINKRTQAGTITSESGRFYIEAAPGDTIEFSMLSYYKKEIVTPVETTSFNIYLPKRIFGLQEVNVKGRNYHLDSLANREEYGKYFNYKKPGALDVLKTLPANPVTALSYLVPSKARKRKEHFHEQLDYWEKENYIDYRYSAELVGRMTKLESPELDSFMLHYRPGYQFLQNATDYDLMLYIKQSFQTYQQDKAAAGK</sequence>
<reference evidence="2 3" key="1">
    <citation type="submission" date="2019-09" db="EMBL/GenBank/DDBJ databases">
        <title>Chitinophaga ginsengihumi sp. nov., isolated from soil of ginseng rhizosphere.</title>
        <authorList>
            <person name="Lee J."/>
        </authorList>
    </citation>
    <scope>NUCLEOTIDE SEQUENCE [LARGE SCALE GENOMIC DNA]</scope>
    <source>
        <strain evidence="2 3">BN140078</strain>
    </source>
</reference>
<keyword evidence="2" id="KW-0378">Hydrolase</keyword>
<gene>
    <name evidence="2" type="ORF">F0L74_01045</name>
</gene>
<dbReference type="AlphaFoldDB" id="A0A5B2W1N9"/>
<protein>
    <submittedName>
        <fullName evidence="2">Carboxypeptidase-like regulatory domain-containing protein</fullName>
    </submittedName>
</protein>
<keyword evidence="1" id="KW-0812">Transmembrane</keyword>
<dbReference type="InterPro" id="IPR008969">
    <property type="entry name" value="CarboxyPept-like_regulatory"/>
</dbReference>
<comment type="caution">
    <text evidence="2">The sequence shown here is derived from an EMBL/GenBank/DDBJ whole genome shotgun (WGS) entry which is preliminary data.</text>
</comment>
<proteinExistence type="predicted"/>
<reference evidence="2 3" key="2">
    <citation type="submission" date="2019-09" db="EMBL/GenBank/DDBJ databases">
        <authorList>
            <person name="Jin C."/>
        </authorList>
    </citation>
    <scope>NUCLEOTIDE SEQUENCE [LARGE SCALE GENOMIC DNA]</scope>
    <source>
        <strain evidence="2 3">BN140078</strain>
    </source>
</reference>
<accession>A0A5B2W1N9</accession>
<dbReference type="EMBL" id="VUOC01000001">
    <property type="protein sequence ID" value="KAA2244592.1"/>
    <property type="molecule type" value="Genomic_DNA"/>
</dbReference>
<dbReference type="Proteomes" id="UP000324611">
    <property type="component" value="Unassembled WGS sequence"/>
</dbReference>
<evidence type="ECO:0000313" key="2">
    <source>
        <dbReference type="EMBL" id="KAA2244592.1"/>
    </source>
</evidence>
<keyword evidence="3" id="KW-1185">Reference proteome</keyword>
<evidence type="ECO:0000256" key="1">
    <source>
        <dbReference type="SAM" id="Phobius"/>
    </source>
</evidence>
<evidence type="ECO:0000313" key="3">
    <source>
        <dbReference type="Proteomes" id="UP000324611"/>
    </source>
</evidence>
<dbReference type="Gene3D" id="2.60.40.1120">
    <property type="entry name" value="Carboxypeptidase-like, regulatory domain"/>
    <property type="match status" value="1"/>
</dbReference>
<keyword evidence="2" id="KW-0121">Carboxypeptidase</keyword>
<organism evidence="2 3">
    <name type="scientific">Chitinophaga agrisoli</name>
    <dbReference type="NCBI Taxonomy" id="2607653"/>
    <lineage>
        <taxon>Bacteria</taxon>
        <taxon>Pseudomonadati</taxon>
        <taxon>Bacteroidota</taxon>
        <taxon>Chitinophagia</taxon>
        <taxon>Chitinophagales</taxon>
        <taxon>Chitinophagaceae</taxon>
        <taxon>Chitinophaga</taxon>
    </lineage>
</organism>
<dbReference type="GO" id="GO:0004180">
    <property type="term" value="F:carboxypeptidase activity"/>
    <property type="evidence" value="ECO:0007669"/>
    <property type="project" value="UniProtKB-KW"/>
</dbReference>
<name>A0A5B2W1N9_9BACT</name>